<protein>
    <submittedName>
        <fullName evidence="2">Uncharacterized protein</fullName>
    </submittedName>
</protein>
<evidence type="ECO:0000256" key="1">
    <source>
        <dbReference type="SAM" id="MobiDB-lite"/>
    </source>
</evidence>
<evidence type="ECO:0000313" key="3">
    <source>
        <dbReference type="Proteomes" id="UP000294933"/>
    </source>
</evidence>
<gene>
    <name evidence="2" type="ORF">BD410DRAFT_834764</name>
</gene>
<feature type="compositionally biased region" description="Low complexity" evidence="1">
    <location>
        <begin position="1"/>
        <end position="19"/>
    </location>
</feature>
<dbReference type="AlphaFoldDB" id="A0A4Y7QM46"/>
<keyword evidence="3" id="KW-1185">Reference proteome</keyword>
<feature type="region of interest" description="Disordered" evidence="1">
    <location>
        <begin position="1"/>
        <end position="26"/>
    </location>
</feature>
<proteinExistence type="predicted"/>
<reference evidence="2 3" key="1">
    <citation type="submission" date="2018-06" db="EMBL/GenBank/DDBJ databases">
        <title>A transcriptomic atlas of mushroom development highlights an independent origin of complex multicellularity.</title>
        <authorList>
            <consortium name="DOE Joint Genome Institute"/>
            <person name="Krizsan K."/>
            <person name="Almasi E."/>
            <person name="Merenyi Z."/>
            <person name="Sahu N."/>
            <person name="Viragh M."/>
            <person name="Koszo T."/>
            <person name="Mondo S."/>
            <person name="Kiss B."/>
            <person name="Balint B."/>
            <person name="Kues U."/>
            <person name="Barry K."/>
            <person name="Hegedus J.C."/>
            <person name="Henrissat B."/>
            <person name="Johnson J."/>
            <person name="Lipzen A."/>
            <person name="Ohm R."/>
            <person name="Nagy I."/>
            <person name="Pangilinan J."/>
            <person name="Yan J."/>
            <person name="Xiong Y."/>
            <person name="Grigoriev I.V."/>
            <person name="Hibbett D.S."/>
            <person name="Nagy L.G."/>
        </authorList>
    </citation>
    <scope>NUCLEOTIDE SEQUENCE [LARGE SCALE GENOMIC DNA]</scope>
    <source>
        <strain evidence="2 3">SZMC22713</strain>
    </source>
</reference>
<accession>A0A4Y7QM46</accession>
<dbReference type="Proteomes" id="UP000294933">
    <property type="component" value="Unassembled WGS sequence"/>
</dbReference>
<dbReference type="OrthoDB" id="3264670at2759"/>
<sequence>MSLPRSKSAPHPLSSLSASRAKKNNAKPHLALHPAIAIVDTPLISPLISPLGEVREDPFNLAGFFPSRPGSPPSEWDWLRSPPDEDGDGDVIAKRQGQPFAGFDVPALEVPLQSTVPSVIPSDYLDDYAKEVIATEDKLGILSFSTKRMLSYLPKIPLDEMPPEMLDDTPPLTPFYSEDPVDHDALYEAQCLRREAHESDDTKEVASHGALTSEGLFLSSGSETGHRRDGWMSMVYDTVRRLAGMT</sequence>
<organism evidence="2 3">
    <name type="scientific">Rickenella mellea</name>
    <dbReference type="NCBI Taxonomy" id="50990"/>
    <lineage>
        <taxon>Eukaryota</taxon>
        <taxon>Fungi</taxon>
        <taxon>Dikarya</taxon>
        <taxon>Basidiomycota</taxon>
        <taxon>Agaricomycotina</taxon>
        <taxon>Agaricomycetes</taxon>
        <taxon>Hymenochaetales</taxon>
        <taxon>Rickenellaceae</taxon>
        <taxon>Rickenella</taxon>
    </lineage>
</organism>
<dbReference type="EMBL" id="ML170157">
    <property type="protein sequence ID" value="TDL28717.1"/>
    <property type="molecule type" value="Genomic_DNA"/>
</dbReference>
<evidence type="ECO:0000313" key="2">
    <source>
        <dbReference type="EMBL" id="TDL28717.1"/>
    </source>
</evidence>
<name>A0A4Y7QM46_9AGAM</name>
<dbReference type="VEuPathDB" id="FungiDB:BD410DRAFT_834764"/>